<dbReference type="Gene3D" id="3.40.50.300">
    <property type="entry name" value="P-loop containing nucleotide triphosphate hydrolases"/>
    <property type="match status" value="1"/>
</dbReference>
<dbReference type="NCBIfam" id="TIGR00678">
    <property type="entry name" value="holB"/>
    <property type="match status" value="1"/>
</dbReference>
<keyword evidence="1" id="KW-0548">Nucleotidyltransferase</keyword>
<dbReference type="SUPFAM" id="SSF52540">
    <property type="entry name" value="P-loop containing nucleoside triphosphate hydrolases"/>
    <property type="match status" value="1"/>
</dbReference>
<sequence>MTKFLIDSLQPKLVAQFARIIDRKQLAQSYLFVGPKGAGKLALAEWIALRLFCQNVQDGAPCGQCPECERILNHNHPDVMVVKTETQSIKVDDIRGLKQEMSKTGVEGNQRVFVVEDADKMTAGAANSLLKFFEEPVPGMTVILTATSKNQLLPTILSRAQVITFQSPDRSAVIAKLEEGGATSQMARVAGRLTGNVADAQALLASATFQDRVTKVFQLLERLADHDPESFVRVQTQLLPIAKDADSQRQVLALIGLAYADALNQHFQVTSMQQLDLPVIGVLAQRSSEQLTTALQAILTAQVRLSQNVTFQSATEQLMLKLLEG</sequence>
<dbReference type="InterPro" id="IPR027417">
    <property type="entry name" value="P-loop_NTPase"/>
</dbReference>
<evidence type="ECO:0000313" key="1">
    <source>
        <dbReference type="EMBL" id="GAN35873.1"/>
    </source>
</evidence>
<dbReference type="PANTHER" id="PTHR11669">
    <property type="entry name" value="REPLICATION FACTOR C / DNA POLYMERASE III GAMMA-TAU SUBUNIT"/>
    <property type="match status" value="1"/>
</dbReference>
<protein>
    <submittedName>
        <fullName evidence="1">Possible DNA-directed DNA polymerase</fullName>
    </submittedName>
</protein>
<dbReference type="Pfam" id="PF13177">
    <property type="entry name" value="DNA_pol3_delta2"/>
    <property type="match status" value="1"/>
</dbReference>
<keyword evidence="1" id="KW-0239">DNA-directed DNA polymerase</keyword>
<dbReference type="RefSeq" id="WP_003580654.1">
    <property type="nucleotide sequence ID" value="NZ_BAYM01000034.1"/>
</dbReference>
<gene>
    <name evidence="1" type="ORF">LC0644_0462</name>
</gene>
<organism evidence="1 2">
    <name type="scientific">Lacticaseibacillus paracasei NRIC 0644</name>
    <dbReference type="NCBI Taxonomy" id="1435038"/>
    <lineage>
        <taxon>Bacteria</taxon>
        <taxon>Bacillati</taxon>
        <taxon>Bacillota</taxon>
        <taxon>Bacilli</taxon>
        <taxon>Lactobacillales</taxon>
        <taxon>Lactobacillaceae</taxon>
        <taxon>Lacticaseibacillus</taxon>
    </lineage>
</organism>
<keyword evidence="1" id="KW-0808">Transferase</keyword>
<dbReference type="GO" id="GO:0006261">
    <property type="term" value="P:DNA-templated DNA replication"/>
    <property type="evidence" value="ECO:0007669"/>
    <property type="project" value="TreeGrafter"/>
</dbReference>
<dbReference type="AlphaFoldDB" id="A0A0C9QB52"/>
<name>A0A0C9QB52_LACPA</name>
<evidence type="ECO:0000313" key="2">
    <source>
        <dbReference type="Proteomes" id="UP000032552"/>
    </source>
</evidence>
<dbReference type="GO" id="GO:0008408">
    <property type="term" value="F:3'-5' exonuclease activity"/>
    <property type="evidence" value="ECO:0007669"/>
    <property type="project" value="InterPro"/>
</dbReference>
<dbReference type="InterPro" id="IPR050238">
    <property type="entry name" value="DNA_Rep/Repair_Clamp_Loader"/>
</dbReference>
<dbReference type="FunFam" id="3.40.50.300:FF:001255">
    <property type="entry name" value="DNA polymerase III subunit delta"/>
    <property type="match status" value="1"/>
</dbReference>
<dbReference type="InterPro" id="IPR004622">
    <property type="entry name" value="DNA_pol_HolB"/>
</dbReference>
<dbReference type="GO" id="GO:0003887">
    <property type="term" value="F:DNA-directed DNA polymerase activity"/>
    <property type="evidence" value="ECO:0007669"/>
    <property type="project" value="UniProtKB-KW"/>
</dbReference>
<comment type="caution">
    <text evidence="1">The sequence shown here is derived from an EMBL/GenBank/DDBJ whole genome shotgun (WGS) entry which is preliminary data.</text>
</comment>
<dbReference type="PANTHER" id="PTHR11669:SF8">
    <property type="entry name" value="DNA POLYMERASE III SUBUNIT DELTA"/>
    <property type="match status" value="1"/>
</dbReference>
<accession>A0A0C9QB52</accession>
<reference evidence="2" key="1">
    <citation type="submission" date="2014-05" db="EMBL/GenBank/DDBJ databases">
        <title>Whole genome sequencing of Lactobacillus casei NRIC0644.</title>
        <authorList>
            <person name="Atarashi H."/>
            <person name="Yoshida Y."/>
            <person name="Fujimura S."/>
            <person name="Tanaka N."/>
            <person name="Shiwa Y."/>
            <person name="Yoshikawa H."/>
            <person name="Okada S."/>
            <person name="Nakagawa J."/>
        </authorList>
    </citation>
    <scope>NUCLEOTIDE SEQUENCE [LARGE SCALE GENOMIC DNA]</scope>
    <source>
        <strain evidence="2">NRIC0644</strain>
    </source>
</reference>
<proteinExistence type="predicted"/>
<dbReference type="Proteomes" id="UP000032552">
    <property type="component" value="Unassembled WGS sequence"/>
</dbReference>
<dbReference type="EMBL" id="BAYM01000034">
    <property type="protein sequence ID" value="GAN35873.1"/>
    <property type="molecule type" value="Genomic_DNA"/>
</dbReference>